<comment type="caution">
    <text evidence="2">The sequence shown here is derived from an EMBL/GenBank/DDBJ whole genome shotgun (WGS) entry which is preliminary data.</text>
</comment>
<name>A0ABX5LSC4_9GAMM</name>
<evidence type="ECO:0000313" key="2">
    <source>
        <dbReference type="EMBL" id="PXF29545.1"/>
    </source>
</evidence>
<dbReference type="Proteomes" id="UP000248090">
    <property type="component" value="Unassembled WGS sequence"/>
</dbReference>
<gene>
    <name evidence="2" type="ORF">WH50_20070</name>
</gene>
<feature type="transmembrane region" description="Helical" evidence="1">
    <location>
        <begin position="48"/>
        <end position="66"/>
    </location>
</feature>
<proteinExistence type="predicted"/>
<feature type="transmembrane region" description="Helical" evidence="1">
    <location>
        <begin position="26"/>
        <end position="43"/>
    </location>
</feature>
<keyword evidence="1" id="KW-0812">Transmembrane</keyword>
<dbReference type="RefSeq" id="WP_110189083.1">
    <property type="nucleotide sequence ID" value="NZ_CP177354.1"/>
</dbReference>
<evidence type="ECO:0000256" key="1">
    <source>
        <dbReference type="SAM" id="Phobius"/>
    </source>
</evidence>
<reference evidence="2 3" key="1">
    <citation type="submission" date="2015-03" db="EMBL/GenBank/DDBJ databases">
        <authorList>
            <person name="Krishnan R."/>
            <person name="Midha S."/>
            <person name="Patil P.B."/>
            <person name="Rameshkumar N."/>
        </authorList>
    </citation>
    <scope>NUCLEOTIDE SEQUENCE [LARGE SCALE GENOMIC DNA]</scope>
    <source>
        <strain evidence="2 3">L1E11</strain>
    </source>
</reference>
<accession>A0ABX5LSC4</accession>
<evidence type="ECO:0000313" key="3">
    <source>
        <dbReference type="Proteomes" id="UP000248090"/>
    </source>
</evidence>
<sequence length="248" mass="28074">MEERRNYGLFFQNGLPVVYLPKHYDSVSKFIMIGLCIVILILLGVEQFLSLLLGTLIGLLMALIFVRCEKNISAGGIVAFEHQLGGVKALIASNGDRKKVGLLFQDIFYAEQYIRFLRLLAYDSEEGSNLKMEIMVDDRFNFLFHPCKDTPMLEGVKGVIVRDETNSVLDVKAEQIYIEESVANLETEEGFNSDLFFDFVAPEEQFYIHAVLAKAENGVLYTADLSEQYGMVACRGYSRHIPRESEAE</sequence>
<dbReference type="EMBL" id="LAPT01000108">
    <property type="protein sequence ID" value="PXF29545.1"/>
    <property type="molecule type" value="Genomic_DNA"/>
</dbReference>
<protein>
    <recommendedName>
        <fullName evidence="4">DUF4178 domain-containing protein</fullName>
    </recommendedName>
</protein>
<keyword evidence="1" id="KW-1133">Transmembrane helix</keyword>
<keyword evidence="1" id="KW-0472">Membrane</keyword>
<evidence type="ECO:0008006" key="4">
    <source>
        <dbReference type="Google" id="ProtNLM"/>
    </source>
</evidence>
<keyword evidence="3" id="KW-1185">Reference proteome</keyword>
<organism evidence="2 3">
    <name type="scientific">Pokkaliibacter plantistimulans</name>
    <dbReference type="NCBI Taxonomy" id="1635171"/>
    <lineage>
        <taxon>Bacteria</taxon>
        <taxon>Pseudomonadati</taxon>
        <taxon>Pseudomonadota</taxon>
        <taxon>Gammaproteobacteria</taxon>
        <taxon>Oceanospirillales</taxon>
        <taxon>Balneatrichaceae</taxon>
        <taxon>Pokkaliibacter</taxon>
    </lineage>
</organism>